<evidence type="ECO:0000259" key="12">
    <source>
        <dbReference type="PROSITE" id="PS50929"/>
    </source>
</evidence>
<dbReference type="InterPro" id="IPR050173">
    <property type="entry name" value="ABC_transporter_C-like"/>
</dbReference>
<dbReference type="FunFam" id="1.20.1560.10:FF:000010">
    <property type="entry name" value="Multidrug resistance-associated ABC transporter"/>
    <property type="match status" value="1"/>
</dbReference>
<dbReference type="AlphaFoldDB" id="A0A2R6NLB0"/>
<organism evidence="13 14">
    <name type="scientific">Hermanssonia centrifuga</name>
    <dbReference type="NCBI Taxonomy" id="98765"/>
    <lineage>
        <taxon>Eukaryota</taxon>
        <taxon>Fungi</taxon>
        <taxon>Dikarya</taxon>
        <taxon>Basidiomycota</taxon>
        <taxon>Agaricomycotina</taxon>
        <taxon>Agaricomycetes</taxon>
        <taxon>Polyporales</taxon>
        <taxon>Meruliaceae</taxon>
        <taxon>Hermanssonia</taxon>
    </lineage>
</organism>
<dbReference type="InterPro" id="IPR003439">
    <property type="entry name" value="ABC_transporter-like_ATP-bd"/>
</dbReference>
<dbReference type="OrthoDB" id="6500128at2759"/>
<dbReference type="Gene3D" id="3.40.50.300">
    <property type="entry name" value="P-loop containing nucleotide triphosphate hydrolases"/>
    <property type="match status" value="2"/>
</dbReference>
<feature type="transmembrane region" description="Helical" evidence="10">
    <location>
        <begin position="652"/>
        <end position="671"/>
    </location>
</feature>
<proteinExistence type="inferred from homology"/>
<evidence type="ECO:0008006" key="15">
    <source>
        <dbReference type="Google" id="ProtNLM"/>
    </source>
</evidence>
<dbReference type="InterPro" id="IPR027417">
    <property type="entry name" value="P-loop_NTPase"/>
</dbReference>
<comment type="similarity">
    <text evidence="2">Belongs to the ABC transporter superfamily. ABCC family. Conjugate transporter (TC 3.A.1.208) subfamily.</text>
</comment>
<evidence type="ECO:0000256" key="10">
    <source>
        <dbReference type="SAM" id="Phobius"/>
    </source>
</evidence>
<feature type="transmembrane region" description="Helical" evidence="10">
    <location>
        <begin position="625"/>
        <end position="646"/>
    </location>
</feature>
<gene>
    <name evidence="13" type="ORF">PHLCEN_2v11345</name>
</gene>
<dbReference type="PROSITE" id="PS50929">
    <property type="entry name" value="ABC_TM1F"/>
    <property type="match status" value="2"/>
</dbReference>
<evidence type="ECO:0000313" key="14">
    <source>
        <dbReference type="Proteomes" id="UP000186601"/>
    </source>
</evidence>
<comment type="subcellular location">
    <subcellularLocation>
        <location evidence="1">Membrane</location>
        <topology evidence="1">Multi-pass membrane protein</topology>
    </subcellularLocation>
</comment>
<accession>A0A2R6NLB0</accession>
<evidence type="ECO:0000259" key="11">
    <source>
        <dbReference type="PROSITE" id="PS50893"/>
    </source>
</evidence>
<feature type="transmembrane region" description="Helical" evidence="10">
    <location>
        <begin position="557"/>
        <end position="582"/>
    </location>
</feature>
<dbReference type="CDD" id="cd03244">
    <property type="entry name" value="ABCC_MRP_domain2"/>
    <property type="match status" value="1"/>
</dbReference>
<dbReference type="FunFam" id="3.40.50.300:FF:000565">
    <property type="entry name" value="ABC bile acid transporter"/>
    <property type="match status" value="1"/>
</dbReference>
<evidence type="ECO:0000256" key="2">
    <source>
        <dbReference type="ARBA" id="ARBA00009726"/>
    </source>
</evidence>
<evidence type="ECO:0000256" key="5">
    <source>
        <dbReference type="ARBA" id="ARBA00022741"/>
    </source>
</evidence>
<dbReference type="PANTHER" id="PTHR24223:SF456">
    <property type="entry name" value="MULTIDRUG RESISTANCE-ASSOCIATED PROTEIN LETHAL(2)03659"/>
    <property type="match status" value="1"/>
</dbReference>
<evidence type="ECO:0000256" key="4">
    <source>
        <dbReference type="ARBA" id="ARBA00022692"/>
    </source>
</evidence>
<dbReference type="GO" id="GO:0016020">
    <property type="term" value="C:membrane"/>
    <property type="evidence" value="ECO:0007669"/>
    <property type="project" value="UniProtKB-SubCell"/>
</dbReference>
<reference evidence="13 14" key="1">
    <citation type="submission" date="2018-02" db="EMBL/GenBank/DDBJ databases">
        <title>Genome sequence of the basidiomycete white-rot fungus Phlebia centrifuga.</title>
        <authorList>
            <person name="Granchi Z."/>
            <person name="Peng M."/>
            <person name="de Vries R.P."/>
            <person name="Hilden K."/>
            <person name="Makela M.R."/>
            <person name="Grigoriev I."/>
            <person name="Riley R."/>
        </authorList>
    </citation>
    <scope>NUCLEOTIDE SEQUENCE [LARGE SCALE GENOMIC DNA]</scope>
    <source>
        <strain evidence="13 14">FBCC195</strain>
    </source>
</reference>
<dbReference type="EMBL" id="MLYV02001135">
    <property type="protein sequence ID" value="PSR72782.1"/>
    <property type="molecule type" value="Genomic_DNA"/>
</dbReference>
<evidence type="ECO:0000256" key="9">
    <source>
        <dbReference type="SAM" id="MobiDB-lite"/>
    </source>
</evidence>
<protein>
    <recommendedName>
        <fullName evidence="15">Multidrug resistance-associated ABC transporter</fullName>
    </recommendedName>
</protein>
<dbReference type="SUPFAM" id="SSF90123">
    <property type="entry name" value="ABC transporter transmembrane region"/>
    <property type="match status" value="2"/>
</dbReference>
<evidence type="ECO:0000256" key="7">
    <source>
        <dbReference type="ARBA" id="ARBA00022989"/>
    </source>
</evidence>
<keyword evidence="14" id="KW-1185">Reference proteome</keyword>
<evidence type="ECO:0000313" key="13">
    <source>
        <dbReference type="EMBL" id="PSR72782.1"/>
    </source>
</evidence>
<feature type="transmembrane region" description="Helical" evidence="10">
    <location>
        <begin position="105"/>
        <end position="126"/>
    </location>
</feature>
<feature type="transmembrane region" description="Helical" evidence="10">
    <location>
        <begin position="743"/>
        <end position="759"/>
    </location>
</feature>
<feature type="domain" description="ABC transmembrane type-1" evidence="12">
    <location>
        <begin position="519"/>
        <end position="776"/>
    </location>
</feature>
<name>A0A2R6NLB0_9APHY</name>
<evidence type="ECO:0000256" key="1">
    <source>
        <dbReference type="ARBA" id="ARBA00004141"/>
    </source>
</evidence>
<dbReference type="PANTHER" id="PTHR24223">
    <property type="entry name" value="ATP-BINDING CASSETTE SUB-FAMILY C"/>
    <property type="match status" value="1"/>
</dbReference>
<dbReference type="CDD" id="cd18606">
    <property type="entry name" value="ABC_6TM_YOR1_D2_like"/>
    <property type="match status" value="1"/>
</dbReference>
<evidence type="ECO:0000256" key="8">
    <source>
        <dbReference type="ARBA" id="ARBA00023136"/>
    </source>
</evidence>
<dbReference type="PROSITE" id="PS00211">
    <property type="entry name" value="ABC_TRANSPORTER_1"/>
    <property type="match status" value="2"/>
</dbReference>
<dbReference type="Proteomes" id="UP000186601">
    <property type="component" value="Unassembled WGS sequence"/>
</dbReference>
<feature type="transmembrane region" description="Helical" evidence="10">
    <location>
        <begin position="513"/>
        <end position="537"/>
    </location>
</feature>
<feature type="transmembrane region" description="Helical" evidence="10">
    <location>
        <begin position="64"/>
        <end position="85"/>
    </location>
</feature>
<dbReference type="SMART" id="SM00382">
    <property type="entry name" value="AAA"/>
    <property type="match status" value="2"/>
</dbReference>
<dbReference type="SUPFAM" id="SSF52540">
    <property type="entry name" value="P-loop containing nucleoside triphosphate hydrolases"/>
    <property type="match status" value="2"/>
</dbReference>
<dbReference type="GO" id="GO:0140359">
    <property type="term" value="F:ABC-type transporter activity"/>
    <property type="evidence" value="ECO:0007669"/>
    <property type="project" value="InterPro"/>
</dbReference>
<evidence type="ECO:0000256" key="6">
    <source>
        <dbReference type="ARBA" id="ARBA00022840"/>
    </source>
</evidence>
<dbReference type="InterPro" id="IPR017871">
    <property type="entry name" value="ABC_transporter-like_CS"/>
</dbReference>
<dbReference type="Pfam" id="PF00664">
    <property type="entry name" value="ABC_membrane"/>
    <property type="match status" value="2"/>
</dbReference>
<comment type="caution">
    <text evidence="13">The sequence shown here is derived from an EMBL/GenBank/DDBJ whole genome shotgun (WGS) entry which is preliminary data.</text>
</comment>
<dbReference type="InterPro" id="IPR011527">
    <property type="entry name" value="ABC1_TM_dom"/>
</dbReference>
<keyword evidence="7 10" id="KW-1133">Transmembrane helix</keyword>
<evidence type="ECO:0000256" key="3">
    <source>
        <dbReference type="ARBA" id="ARBA00022448"/>
    </source>
</evidence>
<dbReference type="Gene3D" id="1.20.1560.10">
    <property type="entry name" value="ABC transporter type 1, transmembrane domain"/>
    <property type="match status" value="2"/>
</dbReference>
<keyword evidence="6" id="KW-0067">ATP-binding</keyword>
<feature type="domain" description="ABC transporter" evidence="11">
    <location>
        <begin position="231"/>
        <end position="452"/>
    </location>
</feature>
<dbReference type="STRING" id="98765.A0A2R6NLB0"/>
<keyword evidence="8 10" id="KW-0472">Membrane</keyword>
<keyword evidence="4 10" id="KW-0812">Transmembrane</keyword>
<feature type="domain" description="ABC transporter" evidence="11">
    <location>
        <begin position="827"/>
        <end position="1065"/>
    </location>
</feature>
<dbReference type="InterPro" id="IPR036640">
    <property type="entry name" value="ABC1_TM_sf"/>
</dbReference>
<feature type="region of interest" description="Disordered" evidence="9">
    <location>
        <begin position="175"/>
        <end position="214"/>
    </location>
</feature>
<keyword evidence="3" id="KW-0813">Transport</keyword>
<dbReference type="FunFam" id="3.40.50.300:FF:000997">
    <property type="entry name" value="Multidrug resistance-associated protein 1"/>
    <property type="match status" value="1"/>
</dbReference>
<dbReference type="Pfam" id="PF00005">
    <property type="entry name" value="ABC_tran"/>
    <property type="match status" value="2"/>
</dbReference>
<feature type="domain" description="ABC transmembrane type-1" evidence="12">
    <location>
        <begin position="1"/>
        <end position="121"/>
    </location>
</feature>
<dbReference type="CDD" id="cd03250">
    <property type="entry name" value="ABCC_MRP_domain1"/>
    <property type="match status" value="1"/>
</dbReference>
<dbReference type="GO" id="GO:0016887">
    <property type="term" value="F:ATP hydrolysis activity"/>
    <property type="evidence" value="ECO:0007669"/>
    <property type="project" value="InterPro"/>
</dbReference>
<dbReference type="GO" id="GO:0005524">
    <property type="term" value="F:ATP binding"/>
    <property type="evidence" value="ECO:0007669"/>
    <property type="project" value="UniProtKB-KW"/>
</dbReference>
<dbReference type="InterPro" id="IPR003593">
    <property type="entry name" value="AAA+_ATPase"/>
</dbReference>
<keyword evidence="5" id="KW-0547">Nucleotide-binding</keyword>
<dbReference type="PROSITE" id="PS50893">
    <property type="entry name" value="ABC_TRANSPORTER_2"/>
    <property type="match status" value="2"/>
</dbReference>
<sequence length="1085" mass="119324">MMFSQRKKGVQITDQRVRLTTEVLQGIRLIKFYAWEDFYVHQIGSLRERELKAVRRVAFARSMLIALVTIVPVLASILSFITYALSGHELNVAIIFSSLQFFNIIRAPLVFFPLVVASCADAAVALGRISSFLTAEELAEPYTIDTESKLAIDVDGDFQWETAYKSDIGGKKFDTGKGKDHGNSGKGKGSEAASKAQSKDKVGKSAGKGGLFRKKKTDPVLPVTASAGDAKKADEKEKSEDKPFELRHLALKIPKGSFVAIVGRVGSGKSSLLQALIGEMRKTRGDCVFSSSVAYVPQSAWIMNATLRQNITFGQAEDDEKLHEIIKACCLQPDLEMLPQGEDTEIGEKGINLSGGQKARVSLARAAYSGADIVLMDDSLSAVDAYVGKSILENCLLNGPLADKTRVLVTHALHVLDKADYIYVMDNGVIAEQGTYQELMDDSVLFSRVMDEFGNMENTKDGEKEGEKDTKKTLDPAKDKLAKKSNLMQEEERLTGSVSNSVYTKYLRFAGGLIWAPTVLVMLTAYQGASVANNLFLGFWTSESIHGFTQGDYMGTYAALGVAMALFSFALSFTISLTSLAAGLRMFKASLRGVLRSAISFFDTTPMGRVMSRLSKDQDTVDTEISMTLFQLLQTFSSVLGTAALVFYTFPYLGIIFVPLSILYYLTAIYYRRSSVETKRLDSLMRSALYSSYSETLTGLSTVRAYREQDRFIHNAQVGLDWENRAYYMTTAIQRWLSVRLDFLGNLLILGIALFAAGFRKTVDPSKIGVVLSYTLSTDLVSTYAQNEQNFNAVERVLHYTELPAEGETTTLNDPPPSWPVIGAVEFRDVDLAYRPGLPLVLKGVSFEIKGGEKVGVVGRTGAGKSSLLQAIFRVVNVKNGSIVIDGHNIAEVGLHVLRSRLALVPQDSILFLGTLRENLDPQGTRTDAELIESLKRAWLLPRDGSVDPAAEAKFSLDASVTDEGSNYSAGEKQLLALCRALIKNSKIIVLDEATSNVDVETDAKLQRTIQTEFASSTLLCIAHRLNTIVYYDRVLVMDAGEVAEFDTPLNLFDKEDSIFRSLCNEAGLTRQDIVRIRSTFQHDS</sequence>